<dbReference type="InterPro" id="IPR000086">
    <property type="entry name" value="NUDIX_hydrolase_dom"/>
</dbReference>
<feature type="domain" description="Nudix hydrolase" evidence="6">
    <location>
        <begin position="12"/>
        <end position="140"/>
    </location>
</feature>
<evidence type="ECO:0000256" key="1">
    <source>
        <dbReference type="ARBA" id="ARBA00001946"/>
    </source>
</evidence>
<dbReference type="Proteomes" id="UP000275024">
    <property type="component" value="Unassembled WGS sequence"/>
</dbReference>
<name>A0A3A9WC76_9ACTN</name>
<dbReference type="PANTHER" id="PTHR43046:SF12">
    <property type="entry name" value="GDP-MANNOSE MANNOSYL HYDROLASE"/>
    <property type="match status" value="1"/>
</dbReference>
<protein>
    <submittedName>
        <fullName evidence="7">NUDIX hydrolase</fullName>
    </submittedName>
</protein>
<sequence length="165" mass="18539">MSDNEHEAKMAHPRMAAGSLFFDDADRVLLVEPWYKDYLDIPGGYVERGESPLQACVREVHEELGITPLIGRLLVVDWAPNPGEGDKVLYLFDGGVLSARDRERIELQAEELQGYRFHDTERVPELTIPRLARRITAGIEARASGRVAYLEHGNSPEQVTARGQD</sequence>
<dbReference type="GO" id="GO:0016787">
    <property type="term" value="F:hydrolase activity"/>
    <property type="evidence" value="ECO:0007669"/>
    <property type="project" value="UniProtKB-KW"/>
</dbReference>
<dbReference type="PROSITE" id="PS00893">
    <property type="entry name" value="NUDIX_BOX"/>
    <property type="match status" value="1"/>
</dbReference>
<organism evidence="7 10">
    <name type="scientific">Streptomyces radicis</name>
    <dbReference type="NCBI Taxonomy" id="1750517"/>
    <lineage>
        <taxon>Bacteria</taxon>
        <taxon>Bacillati</taxon>
        <taxon>Actinomycetota</taxon>
        <taxon>Actinomycetes</taxon>
        <taxon>Kitasatosporales</taxon>
        <taxon>Streptomycetaceae</taxon>
        <taxon>Streptomyces</taxon>
    </lineage>
</organism>
<evidence type="ECO:0000313" key="8">
    <source>
        <dbReference type="EMBL" id="RKN24593.1"/>
    </source>
</evidence>
<evidence type="ECO:0000256" key="5">
    <source>
        <dbReference type="RuleBase" id="RU003476"/>
    </source>
</evidence>
<evidence type="ECO:0000259" key="6">
    <source>
        <dbReference type="PROSITE" id="PS51462"/>
    </source>
</evidence>
<keyword evidence="9" id="KW-1185">Reference proteome</keyword>
<evidence type="ECO:0000256" key="4">
    <source>
        <dbReference type="ARBA" id="ARBA00022842"/>
    </source>
</evidence>
<evidence type="ECO:0000313" key="7">
    <source>
        <dbReference type="EMBL" id="RKN10252.1"/>
    </source>
</evidence>
<dbReference type="Gene3D" id="3.90.79.10">
    <property type="entry name" value="Nucleoside Triphosphate Pyrophosphohydrolase"/>
    <property type="match status" value="1"/>
</dbReference>
<accession>A0A3A9WC76</accession>
<dbReference type="OrthoDB" id="4247482at2"/>
<dbReference type="Proteomes" id="UP000268652">
    <property type="component" value="Unassembled WGS sequence"/>
</dbReference>
<dbReference type="Pfam" id="PF00293">
    <property type="entry name" value="NUDIX"/>
    <property type="match status" value="1"/>
</dbReference>
<reference evidence="9 10" key="1">
    <citation type="submission" date="2018-09" db="EMBL/GenBank/DDBJ databases">
        <title>Streptomyces sp. nov. DS1-2, an endophytic actinomycete isolated from roots of Dendrobium scabrilingue.</title>
        <authorList>
            <person name="Kuncharoen N."/>
            <person name="Kudo T."/>
            <person name="Ohkuma M."/>
            <person name="Yuki M."/>
            <person name="Tanasupawat S."/>
        </authorList>
    </citation>
    <scope>NUCLEOTIDE SEQUENCE [LARGE SCALE GENOMIC DNA]</scope>
    <source>
        <strain evidence="7 10">AZ1-7</strain>
        <strain evidence="8 9">DS1-2</strain>
    </source>
</reference>
<dbReference type="CDD" id="cd18876">
    <property type="entry name" value="NUDIX_Hydrolase"/>
    <property type="match status" value="1"/>
</dbReference>
<dbReference type="PRINTS" id="PR00502">
    <property type="entry name" value="NUDIXFAMILY"/>
</dbReference>
<keyword evidence="3 5" id="KW-0378">Hydrolase</keyword>
<comment type="caution">
    <text evidence="7">The sequence shown here is derived from an EMBL/GenBank/DDBJ whole genome shotgun (WGS) entry which is preliminary data.</text>
</comment>
<gene>
    <name evidence="8" type="ORF">D7318_11395</name>
    <name evidence="7" type="ORF">D7319_10215</name>
</gene>
<comment type="cofactor">
    <cofactor evidence="1">
        <name>Mg(2+)</name>
        <dbReference type="ChEBI" id="CHEBI:18420"/>
    </cofactor>
</comment>
<dbReference type="EMBL" id="RBDY01000006">
    <property type="protein sequence ID" value="RKN24593.1"/>
    <property type="molecule type" value="Genomic_DNA"/>
</dbReference>
<dbReference type="InterPro" id="IPR015797">
    <property type="entry name" value="NUDIX_hydrolase-like_dom_sf"/>
</dbReference>
<dbReference type="PROSITE" id="PS51462">
    <property type="entry name" value="NUDIX"/>
    <property type="match status" value="1"/>
</dbReference>
<dbReference type="PANTHER" id="PTHR43046">
    <property type="entry name" value="GDP-MANNOSE MANNOSYL HYDROLASE"/>
    <property type="match status" value="1"/>
</dbReference>
<dbReference type="AlphaFoldDB" id="A0A3A9WC76"/>
<dbReference type="InterPro" id="IPR020476">
    <property type="entry name" value="Nudix_hydrolase"/>
</dbReference>
<evidence type="ECO:0000313" key="9">
    <source>
        <dbReference type="Proteomes" id="UP000268652"/>
    </source>
</evidence>
<dbReference type="SUPFAM" id="SSF55811">
    <property type="entry name" value="Nudix"/>
    <property type="match status" value="1"/>
</dbReference>
<comment type="similarity">
    <text evidence="2 5">Belongs to the Nudix hydrolase family.</text>
</comment>
<evidence type="ECO:0000256" key="3">
    <source>
        <dbReference type="ARBA" id="ARBA00022801"/>
    </source>
</evidence>
<proteinExistence type="inferred from homology"/>
<keyword evidence="4" id="KW-0460">Magnesium</keyword>
<dbReference type="InterPro" id="IPR020084">
    <property type="entry name" value="NUDIX_hydrolase_CS"/>
</dbReference>
<dbReference type="RefSeq" id="WP_120696927.1">
    <property type="nucleotide sequence ID" value="NZ_RBDX01000006.1"/>
</dbReference>
<evidence type="ECO:0000256" key="2">
    <source>
        <dbReference type="ARBA" id="ARBA00005582"/>
    </source>
</evidence>
<evidence type="ECO:0000313" key="10">
    <source>
        <dbReference type="Proteomes" id="UP000275024"/>
    </source>
</evidence>
<dbReference type="EMBL" id="RBDX01000006">
    <property type="protein sequence ID" value="RKN10252.1"/>
    <property type="molecule type" value="Genomic_DNA"/>
</dbReference>